<dbReference type="EMBL" id="BPLR01013433">
    <property type="protein sequence ID" value="GIY61129.1"/>
    <property type="molecule type" value="Genomic_DNA"/>
</dbReference>
<proteinExistence type="predicted"/>
<dbReference type="Proteomes" id="UP001054945">
    <property type="component" value="Unassembled WGS sequence"/>
</dbReference>
<reference evidence="1 2" key="1">
    <citation type="submission" date="2021-06" db="EMBL/GenBank/DDBJ databases">
        <title>Caerostris extrusa draft genome.</title>
        <authorList>
            <person name="Kono N."/>
            <person name="Arakawa K."/>
        </authorList>
    </citation>
    <scope>NUCLEOTIDE SEQUENCE [LARGE SCALE GENOMIC DNA]</scope>
</reference>
<organism evidence="1 2">
    <name type="scientific">Caerostris extrusa</name>
    <name type="common">Bark spider</name>
    <name type="synonym">Caerostris bankana</name>
    <dbReference type="NCBI Taxonomy" id="172846"/>
    <lineage>
        <taxon>Eukaryota</taxon>
        <taxon>Metazoa</taxon>
        <taxon>Ecdysozoa</taxon>
        <taxon>Arthropoda</taxon>
        <taxon>Chelicerata</taxon>
        <taxon>Arachnida</taxon>
        <taxon>Araneae</taxon>
        <taxon>Araneomorphae</taxon>
        <taxon>Entelegynae</taxon>
        <taxon>Araneoidea</taxon>
        <taxon>Araneidae</taxon>
        <taxon>Caerostris</taxon>
    </lineage>
</organism>
<accession>A0AAV4UUQ1</accession>
<evidence type="ECO:0000313" key="2">
    <source>
        <dbReference type="Proteomes" id="UP001054945"/>
    </source>
</evidence>
<evidence type="ECO:0000313" key="1">
    <source>
        <dbReference type="EMBL" id="GIY61129.1"/>
    </source>
</evidence>
<name>A0AAV4UUQ1_CAEEX</name>
<keyword evidence="2" id="KW-1185">Reference proteome</keyword>
<gene>
    <name evidence="1" type="ORF">CEXT_290491</name>
</gene>
<comment type="caution">
    <text evidence="1">The sequence shown here is derived from an EMBL/GenBank/DDBJ whole genome shotgun (WGS) entry which is preliminary data.</text>
</comment>
<dbReference type="AlphaFoldDB" id="A0AAV4UUQ1"/>
<sequence length="105" mass="12164">MHNTMSHFFECDSKKYLKPLDDLNKKQMVALFYVYSSIFAPKHFWVEIHKFRSCMDGLAEKKVLKSVDRSEQNTDGRTLLGMKLSFRFSSQTSLGINSQALKLHG</sequence>
<protein>
    <submittedName>
        <fullName evidence="1">Uncharacterized protein</fullName>
    </submittedName>
</protein>